<dbReference type="EMBL" id="RJKX01000013">
    <property type="protein sequence ID" value="ROQ00085.1"/>
    <property type="molecule type" value="Genomic_DNA"/>
</dbReference>
<accession>A0A3N1MAJ8</accession>
<dbReference type="GO" id="GO:0003743">
    <property type="term" value="F:translation initiation factor activity"/>
    <property type="evidence" value="ECO:0007669"/>
    <property type="project" value="UniProtKB-UniRule"/>
</dbReference>
<dbReference type="GO" id="GO:0005829">
    <property type="term" value="C:cytosol"/>
    <property type="evidence" value="ECO:0007669"/>
    <property type="project" value="TreeGrafter"/>
</dbReference>
<proteinExistence type="inferred from homology"/>
<dbReference type="PROSITE" id="PS50832">
    <property type="entry name" value="S1_IF1_TYPE"/>
    <property type="match status" value="1"/>
</dbReference>
<name>A0A3N1MAJ8_9PROT</name>
<evidence type="ECO:0000256" key="2">
    <source>
        <dbReference type="ARBA" id="ARBA00022540"/>
    </source>
</evidence>
<evidence type="ECO:0000256" key="5">
    <source>
        <dbReference type="NCBIfam" id="TIGR00008"/>
    </source>
</evidence>
<evidence type="ECO:0000313" key="9">
    <source>
        <dbReference type="Proteomes" id="UP000278222"/>
    </source>
</evidence>
<evidence type="ECO:0000256" key="4">
    <source>
        <dbReference type="HAMAP-Rule" id="MF_00075"/>
    </source>
</evidence>
<keyword evidence="4" id="KW-0694">RNA-binding</keyword>
<dbReference type="FunFam" id="2.40.50.140:FF:000002">
    <property type="entry name" value="Translation initiation factor IF-1"/>
    <property type="match status" value="1"/>
</dbReference>
<dbReference type="AlphaFoldDB" id="A0A3N1MAJ8"/>
<dbReference type="InterPro" id="IPR004368">
    <property type="entry name" value="TIF_IF1"/>
</dbReference>
<evidence type="ECO:0000259" key="7">
    <source>
        <dbReference type="PROSITE" id="PS50832"/>
    </source>
</evidence>
<evidence type="ECO:0000256" key="1">
    <source>
        <dbReference type="ARBA" id="ARBA00010939"/>
    </source>
</evidence>
<gene>
    <name evidence="4" type="primary">infA</name>
    <name evidence="8" type="ORF">EDC65_1881</name>
</gene>
<dbReference type="GO" id="GO:0019843">
    <property type="term" value="F:rRNA binding"/>
    <property type="evidence" value="ECO:0007669"/>
    <property type="project" value="UniProtKB-UniRule"/>
</dbReference>
<dbReference type="RefSeq" id="WP_123689403.1">
    <property type="nucleotide sequence ID" value="NZ_AP019700.1"/>
</dbReference>
<dbReference type="SUPFAM" id="SSF50249">
    <property type="entry name" value="Nucleic acid-binding proteins"/>
    <property type="match status" value="1"/>
</dbReference>
<comment type="similarity">
    <text evidence="1 4">Belongs to the IF-1 family.</text>
</comment>
<comment type="function">
    <text evidence="4">One of the essential components for the initiation of protein synthesis. Stabilizes the binding of IF-2 and IF-3 on the 30S subunit to which N-formylmethionyl-tRNA(fMet) subsequently binds. Helps modulate mRNA selection, yielding the 30S pre-initiation complex (PIC). Upon addition of the 50S ribosomal subunit IF-1, IF-2 and IF-3 are released leaving the mature 70S translation initiation complex.</text>
</comment>
<dbReference type="Proteomes" id="UP000278222">
    <property type="component" value="Unassembled WGS sequence"/>
</dbReference>
<dbReference type="NCBIfam" id="TIGR00008">
    <property type="entry name" value="infA"/>
    <property type="match status" value="1"/>
</dbReference>
<comment type="caution">
    <text evidence="8">The sequence shown here is derived from an EMBL/GenBank/DDBJ whole genome shotgun (WGS) entry which is preliminary data.</text>
</comment>
<dbReference type="HAMAP" id="MF_00075">
    <property type="entry name" value="IF_1"/>
    <property type="match status" value="1"/>
</dbReference>
<evidence type="ECO:0000313" key="8">
    <source>
        <dbReference type="EMBL" id="ROQ00085.1"/>
    </source>
</evidence>
<keyword evidence="4" id="KW-0963">Cytoplasm</keyword>
<protein>
    <recommendedName>
        <fullName evidence="4 5">Translation initiation factor IF-1</fullName>
    </recommendedName>
</protein>
<dbReference type="GO" id="GO:0043022">
    <property type="term" value="F:ribosome binding"/>
    <property type="evidence" value="ECO:0007669"/>
    <property type="project" value="UniProtKB-UniRule"/>
</dbReference>
<dbReference type="OrthoDB" id="9803250at2"/>
<comment type="subcellular location">
    <subcellularLocation>
        <location evidence="4">Cytoplasm</location>
    </subcellularLocation>
</comment>
<dbReference type="InterPro" id="IPR006196">
    <property type="entry name" value="RNA-binding_domain_S1_IF1"/>
</dbReference>
<evidence type="ECO:0000256" key="3">
    <source>
        <dbReference type="ARBA" id="ARBA00022917"/>
    </source>
</evidence>
<feature type="region of interest" description="Disordered" evidence="6">
    <location>
        <begin position="73"/>
        <end position="92"/>
    </location>
</feature>
<comment type="subunit">
    <text evidence="4">Component of the 30S ribosomal translation pre-initiation complex which assembles on the 30S ribosome in the order IF-2 and IF-3, IF-1 and N-formylmethionyl-tRNA(fMet); mRNA recruitment can occur at any time during PIC assembly.</text>
</comment>
<keyword evidence="2 4" id="KW-0396">Initiation factor</keyword>
<dbReference type="PANTHER" id="PTHR33370:SF1">
    <property type="entry name" value="TRANSLATION INITIATION FACTOR IF-1, CHLOROPLASTIC"/>
    <property type="match status" value="1"/>
</dbReference>
<dbReference type="Gene3D" id="2.40.50.140">
    <property type="entry name" value="Nucleic acid-binding proteins"/>
    <property type="match status" value="1"/>
</dbReference>
<keyword evidence="9" id="KW-1185">Reference proteome</keyword>
<dbReference type="Pfam" id="PF01176">
    <property type="entry name" value="eIF-1a"/>
    <property type="match status" value="1"/>
</dbReference>
<sequence>MAKEDLIQFEGVVLEMLPEFRFRVRLDSGHEMLAYTGGKMRKHRIRILAGDRVTVEMTPYDLTKGRITFRHKDERAPVVSAAPRRPQFQRRR</sequence>
<dbReference type="PANTHER" id="PTHR33370">
    <property type="entry name" value="TRANSLATION INITIATION FACTOR IF-1, CHLOROPLASTIC"/>
    <property type="match status" value="1"/>
</dbReference>
<keyword evidence="4" id="KW-0699">rRNA-binding</keyword>
<dbReference type="CDD" id="cd04451">
    <property type="entry name" value="S1_IF1"/>
    <property type="match status" value="1"/>
</dbReference>
<organism evidence="8 9">
    <name type="scientific">Stella humosa</name>
    <dbReference type="NCBI Taxonomy" id="94"/>
    <lineage>
        <taxon>Bacteria</taxon>
        <taxon>Pseudomonadati</taxon>
        <taxon>Pseudomonadota</taxon>
        <taxon>Alphaproteobacteria</taxon>
        <taxon>Rhodospirillales</taxon>
        <taxon>Stellaceae</taxon>
        <taxon>Stella</taxon>
    </lineage>
</organism>
<dbReference type="InterPro" id="IPR012340">
    <property type="entry name" value="NA-bd_OB-fold"/>
</dbReference>
<keyword evidence="3 4" id="KW-0648">Protein biosynthesis</keyword>
<feature type="domain" description="S1-like" evidence="7">
    <location>
        <begin position="1"/>
        <end position="72"/>
    </location>
</feature>
<evidence type="ECO:0000256" key="6">
    <source>
        <dbReference type="SAM" id="MobiDB-lite"/>
    </source>
</evidence>
<reference evidence="8 9" key="1">
    <citation type="submission" date="2018-11" db="EMBL/GenBank/DDBJ databases">
        <title>Genomic Encyclopedia of Type Strains, Phase IV (KMG-IV): sequencing the most valuable type-strain genomes for metagenomic binning, comparative biology and taxonomic classification.</title>
        <authorList>
            <person name="Goeker M."/>
        </authorList>
    </citation>
    <scope>NUCLEOTIDE SEQUENCE [LARGE SCALE GENOMIC DNA]</scope>
    <source>
        <strain evidence="8 9">DSM 5900</strain>
    </source>
</reference>